<dbReference type="STRING" id="1447875.A0A2B7Y6J7"/>
<dbReference type="Proteomes" id="UP000223968">
    <property type="component" value="Unassembled WGS sequence"/>
</dbReference>
<dbReference type="GO" id="GO:0006646">
    <property type="term" value="P:phosphatidylethanolamine biosynthetic process"/>
    <property type="evidence" value="ECO:0007669"/>
    <property type="project" value="TreeGrafter"/>
</dbReference>
<name>A0A2B7Y6J7_9EURO</name>
<evidence type="ECO:0000256" key="1">
    <source>
        <dbReference type="ARBA" id="ARBA00022793"/>
    </source>
</evidence>
<dbReference type="EMBL" id="PDNB01000015">
    <property type="protein sequence ID" value="PGH16739.1"/>
    <property type="molecule type" value="Genomic_DNA"/>
</dbReference>
<sequence length="447" mass="49283">MAADSLLCGTDGTIPPECDGQPNPVETFRKLIENDSALYMLANGMFDEIPTKPPYDKDPTTLKKQVRNYKTMLYLFNTLLKRVPEWFGGKGPNGEDIPNGLIGFPFNIIVDWPMGTASGRQFFLDPRVNDCLKDILNLWGKFLKDPNGGTSDPSAGNRLLREAGWNKPEAIAQLERKANEATPDEKYKKFQDLYEVPIGGCPENFFNFSCWDEFFTRKFKEGIRPVADSAVVSACESFPLAFDTEVSRRSTFWLKGTPYSLRDMLGANDEAHTDIATFVNKFAGGTVYQAFLSADSYHCWHAPATGQVVYRSILQGTYYAETAATGFGAAGGPDPAGPDRSQRYITHMATRGILIIDTDKGGANIGLVCFIPVGMSEVSTCEWFGNTHVGNSVSKGDLIGAFHAGGSTHALVFQKSAMEKLEFNPKVQYPETSSVNIAVNSRFAWLR</sequence>
<proteinExistence type="predicted"/>
<evidence type="ECO:0000256" key="2">
    <source>
        <dbReference type="ARBA" id="ARBA00023239"/>
    </source>
</evidence>
<dbReference type="GO" id="GO:0004609">
    <property type="term" value="F:phosphatidylserine decarboxylase activity"/>
    <property type="evidence" value="ECO:0007669"/>
    <property type="project" value="InterPro"/>
</dbReference>
<dbReference type="InterPro" id="IPR003817">
    <property type="entry name" value="PS_Dcarbxylase"/>
</dbReference>
<evidence type="ECO:0000313" key="4">
    <source>
        <dbReference type="EMBL" id="PGH16739.1"/>
    </source>
</evidence>
<dbReference type="InterPro" id="IPR022237">
    <property type="entry name" value="PsiD-like"/>
</dbReference>
<feature type="domain" description="L-tryptophan decarboxylase PsiD-like" evidence="3">
    <location>
        <begin position="24"/>
        <end position="147"/>
    </location>
</feature>
<dbReference type="PANTHER" id="PTHR10067">
    <property type="entry name" value="PHOSPHATIDYLSERINE DECARBOXYLASE"/>
    <property type="match status" value="1"/>
</dbReference>
<dbReference type="Pfam" id="PF12588">
    <property type="entry name" value="PSDC"/>
    <property type="match status" value="1"/>
</dbReference>
<keyword evidence="1" id="KW-0210">Decarboxylase</keyword>
<dbReference type="AlphaFoldDB" id="A0A2B7Y6J7"/>
<dbReference type="PANTHER" id="PTHR10067:SF9">
    <property type="entry name" value="PHOSPHATIDYLSERINE DECARBOXYLASE FAMILY PROTEIN (AFU_ORTHOLOGUE AFUA_7G01730)"/>
    <property type="match status" value="1"/>
</dbReference>
<reference evidence="4 5" key="1">
    <citation type="submission" date="2017-10" db="EMBL/GenBank/DDBJ databases">
        <title>Comparative genomics in systemic dimorphic fungi from Ajellomycetaceae.</title>
        <authorList>
            <person name="Munoz J.F."/>
            <person name="Mcewen J.G."/>
            <person name="Clay O.K."/>
            <person name="Cuomo C.A."/>
        </authorList>
    </citation>
    <scope>NUCLEOTIDE SEQUENCE [LARGE SCALE GENOMIC DNA]</scope>
    <source>
        <strain evidence="4 5">UAMH5409</strain>
    </source>
</reference>
<dbReference type="OrthoDB" id="5973539at2759"/>
<dbReference type="Pfam" id="PF02666">
    <property type="entry name" value="PS_Dcarbxylase"/>
    <property type="match status" value="1"/>
</dbReference>
<evidence type="ECO:0000259" key="3">
    <source>
        <dbReference type="Pfam" id="PF12588"/>
    </source>
</evidence>
<organism evidence="4 5">
    <name type="scientific">Helicocarpus griseus UAMH5409</name>
    <dbReference type="NCBI Taxonomy" id="1447875"/>
    <lineage>
        <taxon>Eukaryota</taxon>
        <taxon>Fungi</taxon>
        <taxon>Dikarya</taxon>
        <taxon>Ascomycota</taxon>
        <taxon>Pezizomycotina</taxon>
        <taxon>Eurotiomycetes</taxon>
        <taxon>Eurotiomycetidae</taxon>
        <taxon>Onygenales</taxon>
        <taxon>Ajellomycetaceae</taxon>
        <taxon>Helicocarpus</taxon>
    </lineage>
</organism>
<dbReference type="GO" id="GO:0005739">
    <property type="term" value="C:mitochondrion"/>
    <property type="evidence" value="ECO:0007669"/>
    <property type="project" value="TreeGrafter"/>
</dbReference>
<evidence type="ECO:0000313" key="5">
    <source>
        <dbReference type="Proteomes" id="UP000223968"/>
    </source>
</evidence>
<protein>
    <recommendedName>
        <fullName evidence="3">L-tryptophan decarboxylase PsiD-like domain-containing protein</fullName>
    </recommendedName>
</protein>
<keyword evidence="5" id="KW-1185">Reference proteome</keyword>
<comment type="caution">
    <text evidence="4">The sequence shown here is derived from an EMBL/GenBank/DDBJ whole genome shotgun (WGS) entry which is preliminary data.</text>
</comment>
<accession>A0A2B7Y6J7</accession>
<keyword evidence="2" id="KW-0456">Lyase</keyword>
<gene>
    <name evidence="4" type="ORF">AJ79_01612</name>
</gene>